<dbReference type="EMBL" id="CM042009">
    <property type="protein sequence ID" value="KAI3788027.1"/>
    <property type="molecule type" value="Genomic_DNA"/>
</dbReference>
<keyword evidence="2" id="KW-1185">Reference proteome</keyword>
<evidence type="ECO:0000313" key="2">
    <source>
        <dbReference type="Proteomes" id="UP001055811"/>
    </source>
</evidence>
<organism evidence="1 2">
    <name type="scientific">Cichorium intybus</name>
    <name type="common">Chicory</name>
    <dbReference type="NCBI Taxonomy" id="13427"/>
    <lineage>
        <taxon>Eukaryota</taxon>
        <taxon>Viridiplantae</taxon>
        <taxon>Streptophyta</taxon>
        <taxon>Embryophyta</taxon>
        <taxon>Tracheophyta</taxon>
        <taxon>Spermatophyta</taxon>
        <taxon>Magnoliopsida</taxon>
        <taxon>eudicotyledons</taxon>
        <taxon>Gunneridae</taxon>
        <taxon>Pentapetalae</taxon>
        <taxon>asterids</taxon>
        <taxon>campanulids</taxon>
        <taxon>Asterales</taxon>
        <taxon>Asteraceae</taxon>
        <taxon>Cichorioideae</taxon>
        <taxon>Cichorieae</taxon>
        <taxon>Cichoriinae</taxon>
        <taxon>Cichorium</taxon>
    </lineage>
</organism>
<accession>A0ACB9GXH2</accession>
<name>A0ACB9GXH2_CICIN</name>
<reference evidence="1 2" key="2">
    <citation type="journal article" date="2022" name="Mol. Ecol. Resour.">
        <title>The genomes of chicory, endive, great burdock and yacon provide insights into Asteraceae paleo-polyploidization history and plant inulin production.</title>
        <authorList>
            <person name="Fan W."/>
            <person name="Wang S."/>
            <person name="Wang H."/>
            <person name="Wang A."/>
            <person name="Jiang F."/>
            <person name="Liu H."/>
            <person name="Zhao H."/>
            <person name="Xu D."/>
            <person name="Zhang Y."/>
        </authorList>
    </citation>
    <scope>NUCLEOTIDE SEQUENCE [LARGE SCALE GENOMIC DNA]</scope>
    <source>
        <strain evidence="2">cv. Punajuju</strain>
        <tissue evidence="1">Leaves</tissue>
    </source>
</reference>
<comment type="caution">
    <text evidence="1">The sequence shown here is derived from an EMBL/GenBank/DDBJ whole genome shotgun (WGS) entry which is preliminary data.</text>
</comment>
<reference evidence="2" key="1">
    <citation type="journal article" date="2022" name="Mol. Ecol. Resour.">
        <title>The genomes of chicory, endive, great burdock and yacon provide insights into Asteraceae palaeo-polyploidization history and plant inulin production.</title>
        <authorList>
            <person name="Fan W."/>
            <person name="Wang S."/>
            <person name="Wang H."/>
            <person name="Wang A."/>
            <person name="Jiang F."/>
            <person name="Liu H."/>
            <person name="Zhao H."/>
            <person name="Xu D."/>
            <person name="Zhang Y."/>
        </authorList>
    </citation>
    <scope>NUCLEOTIDE SEQUENCE [LARGE SCALE GENOMIC DNA]</scope>
    <source>
        <strain evidence="2">cv. Punajuju</strain>
    </source>
</reference>
<gene>
    <name evidence="1" type="ORF">L2E82_00627</name>
</gene>
<proteinExistence type="predicted"/>
<evidence type="ECO:0000313" key="1">
    <source>
        <dbReference type="EMBL" id="KAI3788027.1"/>
    </source>
</evidence>
<dbReference type="Proteomes" id="UP001055811">
    <property type="component" value="Linkage Group LG01"/>
</dbReference>
<sequence>MILVGEIIDIDKLRSLPLLIDDEGIPDVKAYYYGGLYVMLHFGMSTNAKGFLENELCWKKLFKWLKPGAHAMDLKFQRLAWLRMVGLPLHFCDSGNIKKIVTRFGDLVDMEDRMWDSANLSNFKHPFSMNSFSQQPTVPGELDDETDHYESEDKSDEEDAISDTWNRNSMGNEPMNDASEDGEILLADHADGDNVMAGDCVEPIINATINVLSDKSNDNTVVEESCVES</sequence>
<protein>
    <submittedName>
        <fullName evidence="1">Uncharacterized protein</fullName>
    </submittedName>
</protein>